<reference evidence="6" key="2">
    <citation type="submission" date="2020-11" db="EMBL/GenBank/DDBJ databases">
        <authorList>
            <person name="Cecchin M."/>
            <person name="Marcolungo L."/>
            <person name="Rossato M."/>
            <person name="Girolomoni L."/>
            <person name="Cosentino E."/>
            <person name="Cuine S."/>
            <person name="Li-Beisson Y."/>
            <person name="Delledonne M."/>
            <person name="Ballottari M."/>
        </authorList>
    </citation>
    <scope>NUCLEOTIDE SEQUENCE</scope>
    <source>
        <strain evidence="6">211/11P</strain>
        <tissue evidence="6">Whole cell</tissue>
    </source>
</reference>
<dbReference type="SUPFAM" id="SSF54236">
    <property type="entry name" value="Ubiquitin-like"/>
    <property type="match status" value="1"/>
</dbReference>
<evidence type="ECO:0000313" key="7">
    <source>
        <dbReference type="Proteomes" id="UP001055712"/>
    </source>
</evidence>
<proteinExistence type="inferred from homology"/>
<dbReference type="Proteomes" id="UP001055712">
    <property type="component" value="Unassembled WGS sequence"/>
</dbReference>
<evidence type="ECO:0000256" key="2">
    <source>
        <dbReference type="ARBA" id="ARBA00022499"/>
    </source>
</evidence>
<organism evidence="6 7">
    <name type="scientific">Chlorella vulgaris</name>
    <name type="common">Green alga</name>
    <dbReference type="NCBI Taxonomy" id="3077"/>
    <lineage>
        <taxon>Eukaryota</taxon>
        <taxon>Viridiplantae</taxon>
        <taxon>Chlorophyta</taxon>
        <taxon>core chlorophytes</taxon>
        <taxon>Trebouxiophyceae</taxon>
        <taxon>Chlorellales</taxon>
        <taxon>Chlorellaceae</taxon>
        <taxon>Chlorella clade</taxon>
        <taxon>Chlorella</taxon>
    </lineage>
</organism>
<reference evidence="6" key="1">
    <citation type="journal article" date="2019" name="Plant J.">
        <title>Chlorella vulgaris genome assembly and annotation reveals the molecular basis for metabolic acclimation to high light conditions.</title>
        <authorList>
            <person name="Cecchin M."/>
            <person name="Marcolungo L."/>
            <person name="Rossato M."/>
            <person name="Girolomoni L."/>
            <person name="Cosentino E."/>
            <person name="Cuine S."/>
            <person name="Li-Beisson Y."/>
            <person name="Delledonne M."/>
            <person name="Ballottari M."/>
        </authorList>
    </citation>
    <scope>NUCLEOTIDE SEQUENCE</scope>
    <source>
        <strain evidence="6">211/11P</strain>
    </source>
</reference>
<sequence length="93" mass="10454">MSETPAADTKVVIFFKQTGDAPILKQNKVKIDGQERFSKLVDFLRKKLGRDQVFVYLKEAFSPALDERIAVLHEAFGVDGRLVVNYALTPAWG</sequence>
<dbReference type="Gene3D" id="3.10.20.90">
    <property type="entry name" value="Phosphatidylinositol 3-kinase Catalytic Subunit, Chain A, domain 1"/>
    <property type="match status" value="1"/>
</dbReference>
<keyword evidence="2 5" id="KW-1017">Isopeptide bond</keyword>
<evidence type="ECO:0000256" key="3">
    <source>
        <dbReference type="ARBA" id="ARBA00022786"/>
    </source>
</evidence>
<evidence type="ECO:0000256" key="5">
    <source>
        <dbReference type="RuleBase" id="RU361201"/>
    </source>
</evidence>
<dbReference type="PANTHER" id="PTHR13385">
    <property type="entry name" value="AUTOPHAGY PROTEIN 12"/>
    <property type="match status" value="1"/>
</dbReference>
<accession>A0A9D4U0T9</accession>
<evidence type="ECO:0000313" key="6">
    <source>
        <dbReference type="EMBL" id="KAI3439098.1"/>
    </source>
</evidence>
<keyword evidence="3 5" id="KW-0833">Ubl conjugation pathway</keyword>
<dbReference type="GO" id="GO:0097352">
    <property type="term" value="P:autophagosome maturation"/>
    <property type="evidence" value="ECO:0007669"/>
    <property type="project" value="TreeGrafter"/>
</dbReference>
<comment type="function">
    <text evidence="5">Ubiquitin-like protein involved in cytoplasm to vacuole transport (Cvt) and autophagic vesicle formation.</text>
</comment>
<dbReference type="CDD" id="cd01612">
    <property type="entry name" value="Ubl_ATG12"/>
    <property type="match status" value="1"/>
</dbReference>
<dbReference type="GO" id="GO:0061723">
    <property type="term" value="P:glycophagy"/>
    <property type="evidence" value="ECO:0007669"/>
    <property type="project" value="TreeGrafter"/>
</dbReference>
<dbReference type="GO" id="GO:0034045">
    <property type="term" value="C:phagophore assembly site membrane"/>
    <property type="evidence" value="ECO:0007669"/>
    <property type="project" value="TreeGrafter"/>
</dbReference>
<keyword evidence="7" id="KW-1185">Reference proteome</keyword>
<dbReference type="OrthoDB" id="10003551at2759"/>
<comment type="caution">
    <text evidence="6">The sequence shown here is derived from an EMBL/GenBank/DDBJ whole genome shotgun (WGS) entry which is preliminary data.</text>
</comment>
<dbReference type="GO" id="GO:0000422">
    <property type="term" value="P:autophagy of mitochondrion"/>
    <property type="evidence" value="ECO:0007669"/>
    <property type="project" value="TreeGrafter"/>
</dbReference>
<keyword evidence="4 5" id="KW-0072">Autophagy</keyword>
<dbReference type="GO" id="GO:0034274">
    <property type="term" value="C:Atg12-Atg5-Atg16 complex"/>
    <property type="evidence" value="ECO:0007669"/>
    <property type="project" value="TreeGrafter"/>
</dbReference>
<dbReference type="InterPro" id="IPR029071">
    <property type="entry name" value="Ubiquitin-like_domsf"/>
</dbReference>
<dbReference type="EMBL" id="SIDB01000001">
    <property type="protein sequence ID" value="KAI3439098.1"/>
    <property type="molecule type" value="Genomic_DNA"/>
</dbReference>
<dbReference type="GO" id="GO:0019776">
    <property type="term" value="F:Atg8-family ligase activity"/>
    <property type="evidence" value="ECO:0007669"/>
    <property type="project" value="TreeGrafter"/>
</dbReference>
<dbReference type="GO" id="GO:0000421">
    <property type="term" value="C:autophagosome membrane"/>
    <property type="evidence" value="ECO:0007669"/>
    <property type="project" value="TreeGrafter"/>
</dbReference>
<dbReference type="GO" id="GO:0000045">
    <property type="term" value="P:autophagosome assembly"/>
    <property type="evidence" value="ECO:0007669"/>
    <property type="project" value="InterPro"/>
</dbReference>
<protein>
    <recommendedName>
        <fullName evidence="5">Ubiquitin-like protein ATG12</fullName>
    </recommendedName>
</protein>
<dbReference type="Pfam" id="PF04110">
    <property type="entry name" value="APG12"/>
    <property type="match status" value="1"/>
</dbReference>
<dbReference type="GO" id="GO:0034727">
    <property type="term" value="P:piecemeal microautophagy of the nucleus"/>
    <property type="evidence" value="ECO:0007669"/>
    <property type="project" value="TreeGrafter"/>
</dbReference>
<evidence type="ECO:0000256" key="4">
    <source>
        <dbReference type="ARBA" id="ARBA00023006"/>
    </source>
</evidence>
<comment type="similarity">
    <text evidence="1 5">Belongs to the ATG12 family.</text>
</comment>
<dbReference type="PANTHER" id="PTHR13385:SF0">
    <property type="entry name" value="UBIQUITIN-LIKE PROTEIN ATG12"/>
    <property type="match status" value="1"/>
</dbReference>
<dbReference type="InterPro" id="IPR007242">
    <property type="entry name" value="Atg12"/>
</dbReference>
<dbReference type="FunFam" id="3.10.20.90:FF:000150">
    <property type="entry name" value="Ubiquitin-like protein ATG12"/>
    <property type="match status" value="1"/>
</dbReference>
<name>A0A9D4U0T9_CHLVU</name>
<gene>
    <name evidence="6" type="ORF">D9Q98_001507</name>
</gene>
<comment type="subunit">
    <text evidence="5">Forms a conjugate with ATG5.</text>
</comment>
<evidence type="ECO:0000256" key="1">
    <source>
        <dbReference type="ARBA" id="ARBA00007778"/>
    </source>
</evidence>
<dbReference type="AlphaFoldDB" id="A0A9D4U0T9"/>